<evidence type="ECO:0000256" key="5">
    <source>
        <dbReference type="ARBA" id="ARBA00022833"/>
    </source>
</evidence>
<dbReference type="PIRSF" id="PIRSF037217">
    <property type="entry name" value="Carboxypeptidase_S"/>
    <property type="match status" value="1"/>
</dbReference>
<feature type="binding site" evidence="7">
    <location>
        <position position="214"/>
    </location>
    <ligand>
        <name>Zn(2+)</name>
        <dbReference type="ChEBI" id="CHEBI:29105"/>
        <label>1</label>
    </ligand>
</feature>
<dbReference type="SUPFAM" id="SSF55031">
    <property type="entry name" value="Bacterial exopeptidase dimerisation domain"/>
    <property type="match status" value="1"/>
</dbReference>
<feature type="region of interest" description="Disordered" evidence="8">
    <location>
        <begin position="1"/>
        <end position="22"/>
    </location>
</feature>
<dbReference type="InterPro" id="IPR047177">
    <property type="entry name" value="Pept_M20A"/>
</dbReference>
<protein>
    <submittedName>
        <fullName evidence="11">Gly-x carboxypeptidase</fullName>
    </submittedName>
</protein>
<evidence type="ECO:0000256" key="9">
    <source>
        <dbReference type="SAM" id="Phobius"/>
    </source>
</evidence>
<evidence type="ECO:0000256" key="3">
    <source>
        <dbReference type="ARBA" id="ARBA00022723"/>
    </source>
</evidence>
<comment type="caution">
    <text evidence="11">The sequence shown here is derived from an EMBL/GenBank/DDBJ whole genome shotgun (WGS) entry which is preliminary data.</text>
</comment>
<dbReference type="PROSITE" id="PS00758">
    <property type="entry name" value="ARGE_DAPE_CPG2_1"/>
    <property type="match status" value="1"/>
</dbReference>
<dbReference type="SUPFAM" id="SSF53187">
    <property type="entry name" value="Zn-dependent exopeptidases"/>
    <property type="match status" value="1"/>
</dbReference>
<name>A0A8H7CH65_9AGAR</name>
<dbReference type="PANTHER" id="PTHR45962">
    <property type="entry name" value="N-FATTY-ACYL-AMINO ACID SYNTHASE/HYDROLASE PM20D1"/>
    <property type="match status" value="1"/>
</dbReference>
<dbReference type="Gene3D" id="1.10.150.900">
    <property type="match status" value="1"/>
</dbReference>
<keyword evidence="3 7" id="KW-0479">Metal-binding</keyword>
<dbReference type="Pfam" id="PF07687">
    <property type="entry name" value="M20_dimer"/>
    <property type="match status" value="1"/>
</dbReference>
<dbReference type="InterPro" id="IPR002933">
    <property type="entry name" value="Peptidase_M20"/>
</dbReference>
<dbReference type="Proteomes" id="UP000620124">
    <property type="component" value="Unassembled WGS sequence"/>
</dbReference>
<dbReference type="InterPro" id="IPR017141">
    <property type="entry name" value="Pept_M20_carboxypep"/>
</dbReference>
<dbReference type="GO" id="GO:0004181">
    <property type="term" value="F:metallocarboxypeptidase activity"/>
    <property type="evidence" value="ECO:0007669"/>
    <property type="project" value="InterPro"/>
</dbReference>
<feature type="binding site" evidence="7">
    <location>
        <position position="586"/>
    </location>
    <ligand>
        <name>Zn(2+)</name>
        <dbReference type="ChEBI" id="CHEBI:29105"/>
        <label>1</label>
    </ligand>
</feature>
<dbReference type="EMBL" id="JACAZI010000024">
    <property type="protein sequence ID" value="KAF7335832.1"/>
    <property type="molecule type" value="Genomic_DNA"/>
</dbReference>
<gene>
    <name evidence="11" type="ORF">MVEN_02239500</name>
</gene>
<feature type="binding site" evidence="7">
    <location>
        <position position="179"/>
    </location>
    <ligand>
        <name>Zn(2+)</name>
        <dbReference type="ChEBI" id="CHEBI:29105"/>
        <label>2</label>
    </ligand>
</feature>
<feature type="active site" evidence="6">
    <location>
        <position position="181"/>
    </location>
</feature>
<evidence type="ECO:0000256" key="7">
    <source>
        <dbReference type="PIRSR" id="PIRSR037217-2"/>
    </source>
</evidence>
<proteinExistence type="inferred from homology"/>
<evidence type="ECO:0000256" key="4">
    <source>
        <dbReference type="ARBA" id="ARBA00022801"/>
    </source>
</evidence>
<dbReference type="InterPro" id="IPR011650">
    <property type="entry name" value="Peptidase_M20_dimer"/>
</dbReference>
<keyword evidence="9" id="KW-0472">Membrane</keyword>
<keyword evidence="5 7" id="KW-0862">Zinc</keyword>
<keyword evidence="2" id="KW-0645">Protease</keyword>
<dbReference type="AlphaFoldDB" id="A0A8H7CH65"/>
<keyword evidence="9" id="KW-1133">Transmembrane helix</keyword>
<evidence type="ECO:0000313" key="12">
    <source>
        <dbReference type="Proteomes" id="UP000620124"/>
    </source>
</evidence>
<dbReference type="Pfam" id="PF01546">
    <property type="entry name" value="Peptidase_M20"/>
    <property type="match status" value="1"/>
</dbReference>
<reference evidence="11" key="1">
    <citation type="submission" date="2020-05" db="EMBL/GenBank/DDBJ databases">
        <title>Mycena genomes resolve the evolution of fungal bioluminescence.</title>
        <authorList>
            <person name="Tsai I.J."/>
        </authorList>
    </citation>
    <scope>NUCLEOTIDE SEQUENCE</scope>
    <source>
        <strain evidence="11">CCC161011</strain>
    </source>
</reference>
<dbReference type="OrthoDB" id="3064516at2759"/>
<feature type="transmembrane region" description="Helical" evidence="9">
    <location>
        <begin position="30"/>
        <end position="47"/>
    </location>
</feature>
<sequence length="617" mass="66419">MQSDLSAARFSEKPPSSSALASRQRTRRSAFVGVSLIVFLAFLSTKLQGLRKTRFGGYPQQFLSSASTAVCPQVDALFPNRNADLWETTLQQTASSHFKARSIDLLAGAVQIPTESYDAMQPVGVDPRWDVFGEFHAYLARVFPLVHANLKLQKINTYGLWYEWTGLNSTLKPVLFTAHQDVVPVGPFTGGEWTHPPYSGYFDGHRVWGRGSADDKNGLIGILTAIETLLENGFTPTRTIVAAFGFDEEASGLEGAGELAKVLLGAYGQDGLAFIVDEGDGISKTFGTVVAYPCVAEKGYLDVVVEVTSPGGHSSVPPDHTASPGFALAFTVLTLVFADHRYSRRSPRPVRGQSVPRAARTLSRASVPFQTFQCLAQYGSTLPPAIKALIADSVNSDMALHTLEGILSKDKLYRSQIGTTQAVDVVSGGVKSNALPEEAHAVVNHRILAESSVSAVREHNVALLQPLAEKFNLSFNAFGVGVSQPGVPSSGNLTLRDLSDALEPAPVTPTNGEISAPYQVLSGSIKAAYNTRRAANNDNSTLIVAPSIMSGNTDTQFYWKLSPHIFRYGHGNSAGLGPEDILDGIHTVNESIDADDFVEIIRFYITLMLNADESSVL</sequence>
<dbReference type="CDD" id="cd05674">
    <property type="entry name" value="M20_yscS"/>
    <property type="match status" value="1"/>
</dbReference>
<comment type="similarity">
    <text evidence="1">Belongs to the peptidase M20A family.</text>
</comment>
<feature type="active site" description="Proton acceptor" evidence="6">
    <location>
        <position position="248"/>
    </location>
</feature>
<keyword evidence="4" id="KW-0378">Hydrolase</keyword>
<keyword evidence="11" id="KW-0121">Carboxypeptidase</keyword>
<dbReference type="FunFam" id="3.40.630.10:FF:000027">
    <property type="entry name" value="N-fatty-acyl-amino acid synthase/hydrolase PM20D1"/>
    <property type="match status" value="1"/>
</dbReference>
<feature type="domain" description="Peptidase M20 dimerisation" evidence="10">
    <location>
        <begin position="295"/>
        <end position="469"/>
    </location>
</feature>
<keyword evidence="9" id="KW-0812">Transmembrane</keyword>
<dbReference type="Gene3D" id="3.40.630.10">
    <property type="entry name" value="Zn peptidases"/>
    <property type="match status" value="1"/>
</dbReference>
<evidence type="ECO:0000313" key="11">
    <source>
        <dbReference type="EMBL" id="KAF7335832.1"/>
    </source>
</evidence>
<keyword evidence="12" id="KW-1185">Reference proteome</keyword>
<evidence type="ECO:0000256" key="8">
    <source>
        <dbReference type="SAM" id="MobiDB-lite"/>
    </source>
</evidence>
<evidence type="ECO:0000259" key="10">
    <source>
        <dbReference type="Pfam" id="PF07687"/>
    </source>
</evidence>
<dbReference type="InterPro" id="IPR036264">
    <property type="entry name" value="Bact_exopeptidase_dim_dom"/>
</dbReference>
<organism evidence="11 12">
    <name type="scientific">Mycena venus</name>
    <dbReference type="NCBI Taxonomy" id="2733690"/>
    <lineage>
        <taxon>Eukaryota</taxon>
        <taxon>Fungi</taxon>
        <taxon>Dikarya</taxon>
        <taxon>Basidiomycota</taxon>
        <taxon>Agaricomycotina</taxon>
        <taxon>Agaricomycetes</taxon>
        <taxon>Agaricomycetidae</taxon>
        <taxon>Agaricales</taxon>
        <taxon>Marasmiineae</taxon>
        <taxon>Mycenaceae</taxon>
        <taxon>Mycena</taxon>
    </lineage>
</organism>
<dbReference type="PANTHER" id="PTHR45962:SF1">
    <property type="entry name" value="N-FATTY-ACYL-AMINO ACID SYNTHASE_HYDROLASE PM20D1"/>
    <property type="match status" value="1"/>
</dbReference>
<evidence type="ECO:0000256" key="6">
    <source>
        <dbReference type="PIRSR" id="PIRSR037217-1"/>
    </source>
</evidence>
<evidence type="ECO:0000256" key="2">
    <source>
        <dbReference type="ARBA" id="ARBA00022670"/>
    </source>
</evidence>
<accession>A0A8H7CH65</accession>
<dbReference type="GO" id="GO:0051603">
    <property type="term" value="P:proteolysis involved in protein catabolic process"/>
    <property type="evidence" value="ECO:0007669"/>
    <property type="project" value="TreeGrafter"/>
</dbReference>
<feature type="binding site" evidence="7">
    <location>
        <position position="277"/>
    </location>
    <ligand>
        <name>Zn(2+)</name>
        <dbReference type="ChEBI" id="CHEBI:29105"/>
        <label>2</label>
    </ligand>
</feature>
<feature type="binding site" evidence="7">
    <location>
        <position position="214"/>
    </location>
    <ligand>
        <name>Zn(2+)</name>
        <dbReference type="ChEBI" id="CHEBI:29105"/>
        <label>2</label>
    </ligand>
</feature>
<dbReference type="GO" id="GO:0046872">
    <property type="term" value="F:metal ion binding"/>
    <property type="evidence" value="ECO:0007669"/>
    <property type="project" value="UniProtKB-KW"/>
</dbReference>
<dbReference type="GO" id="GO:0000328">
    <property type="term" value="C:fungal-type vacuole lumen"/>
    <property type="evidence" value="ECO:0007669"/>
    <property type="project" value="TreeGrafter"/>
</dbReference>
<evidence type="ECO:0000256" key="1">
    <source>
        <dbReference type="ARBA" id="ARBA00006247"/>
    </source>
</evidence>
<feature type="binding site" evidence="7">
    <location>
        <position position="249"/>
    </location>
    <ligand>
        <name>Zn(2+)</name>
        <dbReference type="ChEBI" id="CHEBI:29105"/>
        <label>1</label>
    </ligand>
</feature>
<dbReference type="InterPro" id="IPR001261">
    <property type="entry name" value="ArgE/DapE_CS"/>
</dbReference>